<protein>
    <submittedName>
        <fullName evidence="2">Uncharacterized protein</fullName>
    </submittedName>
</protein>
<organism evidence="2">
    <name type="scientific">Siphoviridae sp. ctiOl67</name>
    <dbReference type="NCBI Taxonomy" id="2825622"/>
    <lineage>
        <taxon>Viruses</taxon>
        <taxon>Duplodnaviria</taxon>
        <taxon>Heunggongvirae</taxon>
        <taxon>Uroviricota</taxon>
        <taxon>Caudoviricetes</taxon>
    </lineage>
</organism>
<keyword evidence="1" id="KW-0812">Transmembrane</keyword>
<accession>A0A8S5QJR4</accession>
<keyword evidence="1" id="KW-1133">Transmembrane helix</keyword>
<evidence type="ECO:0000256" key="1">
    <source>
        <dbReference type="SAM" id="Phobius"/>
    </source>
</evidence>
<dbReference type="EMBL" id="BK015666">
    <property type="protein sequence ID" value="DAE19033.1"/>
    <property type="molecule type" value="Genomic_DNA"/>
</dbReference>
<keyword evidence="1" id="KW-0472">Membrane</keyword>
<evidence type="ECO:0000313" key="2">
    <source>
        <dbReference type="EMBL" id="DAE19033.1"/>
    </source>
</evidence>
<proteinExistence type="predicted"/>
<reference evidence="2" key="1">
    <citation type="journal article" date="2021" name="Proc. Natl. Acad. Sci. U.S.A.">
        <title>A Catalog of Tens of Thousands of Viruses from Human Metagenomes Reveals Hidden Associations with Chronic Diseases.</title>
        <authorList>
            <person name="Tisza M.J."/>
            <person name="Buck C.B."/>
        </authorList>
    </citation>
    <scope>NUCLEOTIDE SEQUENCE</scope>
    <source>
        <strain evidence="2">CtiOl67</strain>
    </source>
</reference>
<feature type="transmembrane region" description="Helical" evidence="1">
    <location>
        <begin position="13"/>
        <end position="31"/>
    </location>
</feature>
<name>A0A8S5QJR4_9CAUD</name>
<sequence length="32" mass="4090">MYCSNKETMCNEIIYRIVYMFYLSIYPYFYLN</sequence>